<evidence type="ECO:0000313" key="3">
    <source>
        <dbReference type="Proteomes" id="UP001580391"/>
    </source>
</evidence>
<dbReference type="RefSeq" id="WP_246839064.1">
    <property type="nucleotide sequence ID" value="NZ_JBHILJ010000004.1"/>
</dbReference>
<keyword evidence="2" id="KW-0449">Lipoprotein</keyword>
<name>A0ABV5BR10_9LEPT</name>
<reference evidence="2 3" key="1">
    <citation type="submission" date="2024-09" db="EMBL/GenBank/DDBJ databases">
        <title>Taxonomic and Genotyping Characterization of Leptospira Strains isolated from Multiple Sources in Colombia highlights the importance of intermediate species.</title>
        <authorList>
            <person name="Torres Higuera L."/>
            <person name="Rojas Tapias D."/>
            <person name="Jimenez Velasquez S."/>
            <person name="Renjifo Ibanez C."/>
        </authorList>
    </citation>
    <scope>NUCLEOTIDE SEQUENCE [LARGE SCALE GENOMIC DNA]</scope>
    <source>
        <strain evidence="2 3">Lep080</strain>
    </source>
</reference>
<keyword evidence="1" id="KW-0812">Transmembrane</keyword>
<evidence type="ECO:0000313" key="2">
    <source>
        <dbReference type="EMBL" id="MFB5736794.1"/>
    </source>
</evidence>
<organism evidence="2 3">
    <name type="scientific">Leptospira wolffii</name>
    <dbReference type="NCBI Taxonomy" id="409998"/>
    <lineage>
        <taxon>Bacteria</taxon>
        <taxon>Pseudomonadati</taxon>
        <taxon>Spirochaetota</taxon>
        <taxon>Spirochaetia</taxon>
        <taxon>Leptospirales</taxon>
        <taxon>Leptospiraceae</taxon>
        <taxon>Leptospira</taxon>
    </lineage>
</organism>
<protein>
    <submittedName>
        <fullName evidence="2">LIC_13346 family putative lipoprotein</fullName>
    </submittedName>
</protein>
<dbReference type="EMBL" id="JBHILJ010000004">
    <property type="protein sequence ID" value="MFB5736794.1"/>
    <property type="molecule type" value="Genomic_DNA"/>
</dbReference>
<feature type="transmembrane region" description="Helical" evidence="1">
    <location>
        <begin position="30"/>
        <end position="52"/>
    </location>
</feature>
<sequence length="340" mass="39055">MKIRLKTGSFSGNPLFSGWINLNQKFRSEYFPYFLIWIAVITFSIGSCSSLSELVQRFTEDKSPFENLPNTRVYWNLSPGAQSSESFRSLPGHLRYLVIHILPNKEKIWQGEVDLWEAKDEFLSSLPKGIYFPRLSFKAAILTGSTQLGETDSPLSKKVSFFPSVHSFWEWEGDSFSSGMKQMLSRNASVADWNLIFDFQSDGIAWVSKETRSVGAGYKLQWENIRNRGTSLSTDFHHPSGRSFPFADYDYRNQIFRFLPLQEASIPVWVFKKEGDLRWAWSLLPEELVANAFSKRKQTGKSELSGALFYDLANNNPFTARADLKDYPIILLKDEDNARK</sequence>
<keyword evidence="1" id="KW-0472">Membrane</keyword>
<dbReference type="NCBIfam" id="NF047502">
    <property type="entry name" value="LIC_13346_fam"/>
    <property type="match status" value="1"/>
</dbReference>
<keyword evidence="3" id="KW-1185">Reference proteome</keyword>
<gene>
    <name evidence="2" type="ORF">ACE5IX_09765</name>
</gene>
<proteinExistence type="predicted"/>
<keyword evidence="1" id="KW-1133">Transmembrane helix</keyword>
<evidence type="ECO:0000256" key="1">
    <source>
        <dbReference type="SAM" id="Phobius"/>
    </source>
</evidence>
<dbReference type="Proteomes" id="UP001580391">
    <property type="component" value="Unassembled WGS sequence"/>
</dbReference>
<comment type="caution">
    <text evidence="2">The sequence shown here is derived from an EMBL/GenBank/DDBJ whole genome shotgun (WGS) entry which is preliminary data.</text>
</comment>
<accession>A0ABV5BR10</accession>